<reference evidence="1" key="1">
    <citation type="submission" date="2020-06" db="EMBL/GenBank/DDBJ databases">
        <title>Genomes of multiple members of Pneumocystis genus reveal paths to human pathogen Pneumocystis jirovecii.</title>
        <authorList>
            <person name="Cisse O.H."/>
            <person name="Ma L."/>
            <person name="Dekker J."/>
            <person name="Khil P."/>
            <person name="Jo J."/>
            <person name="Brenchley J."/>
            <person name="Blair R."/>
            <person name="Pahar B."/>
            <person name="Chabe M."/>
            <person name="Van Rompay K.A."/>
            <person name="Keesler R."/>
            <person name="Sukura A."/>
            <person name="Hirsch V."/>
            <person name="Kutty G."/>
            <person name="Liu Y."/>
            <person name="Peng L."/>
            <person name="Chen J."/>
            <person name="Song J."/>
            <person name="Weissenbacher-Lang C."/>
            <person name="Xu J."/>
            <person name="Upham N.S."/>
            <person name="Stajich J.E."/>
            <person name="Cuomo C.A."/>
            <person name="Cushion M.T."/>
            <person name="Kovacs J.A."/>
        </authorList>
    </citation>
    <scope>NUCLEOTIDE SEQUENCE</scope>
    <source>
        <strain evidence="1">2A</strain>
    </source>
</reference>
<organism evidence="1 2">
    <name type="scientific">Pneumocystis wakefieldiae</name>
    <dbReference type="NCBI Taxonomy" id="38082"/>
    <lineage>
        <taxon>Eukaryota</taxon>
        <taxon>Fungi</taxon>
        <taxon>Dikarya</taxon>
        <taxon>Ascomycota</taxon>
        <taxon>Taphrinomycotina</taxon>
        <taxon>Pneumocystomycetes</taxon>
        <taxon>Pneumocystaceae</taxon>
        <taxon>Pneumocystis</taxon>
    </lineage>
</organism>
<protein>
    <submittedName>
        <fullName evidence="1">Uncharacterized protein</fullName>
    </submittedName>
</protein>
<sequence>MEHQERQKIEKFCHKYARFVARLGKINCHDFSIAFKLSGPSIEFELRQLGFEYGVNFIQKTEWIIENKRPKKWFESLRNKSYYGAKNNLCELMGMGI</sequence>
<dbReference type="OrthoDB" id="238681at2759"/>
<dbReference type="Proteomes" id="UP000663699">
    <property type="component" value="Chromosome 3"/>
</dbReference>
<dbReference type="EMBL" id="CP054534">
    <property type="protein sequence ID" value="QSL64715.1"/>
    <property type="molecule type" value="Genomic_DNA"/>
</dbReference>
<evidence type="ECO:0000313" key="1">
    <source>
        <dbReference type="EMBL" id="QSL64715.1"/>
    </source>
</evidence>
<name>A0A899FWP8_9ASCO</name>
<accession>A0A899FWP8</accession>
<evidence type="ECO:0000313" key="2">
    <source>
        <dbReference type="Proteomes" id="UP000663699"/>
    </source>
</evidence>
<gene>
    <name evidence="1" type="ORF">MERGE_002017</name>
</gene>
<dbReference type="Gene3D" id="1.10.340.30">
    <property type="entry name" value="Hypothetical protein, domain 2"/>
    <property type="match status" value="1"/>
</dbReference>
<dbReference type="AlphaFoldDB" id="A0A899FWP8"/>
<keyword evidence="2" id="KW-1185">Reference proteome</keyword>
<proteinExistence type="predicted"/>